<dbReference type="EMBL" id="ANOH01000105">
    <property type="protein sequence ID" value="EMI57194.1"/>
    <property type="molecule type" value="Genomic_DNA"/>
</dbReference>
<dbReference type="EC" id="3.5.-.-" evidence="4"/>
<dbReference type="PANTHER" id="PTHR36842:SF1">
    <property type="entry name" value="PROTEIN TOLB"/>
    <property type="match status" value="1"/>
</dbReference>
<sequence>MFVTLFGFWVTTSSGFERTAESSEAAEVIDKASGANDKTSDKESDEAGGVWDIESPPGPTQRQPIDCDSGTWINLDVSPDGQTIVFDLLGDLYSMPIEGADGTEATGKRLPVNLTQSVSWEMQPRFSPDGTEIAFTSDRTGKSKKAGDNIWIMSADGETVTQVTNETYRLLSSPAWSPDGQYLVARKHFSSRRSLGAGECHRYHRNAIAMNAASGTALTKRTSDQKDVNEPVYSPDGRYLYYSQDVTPGKDFEYDKDSHKGIYAVKRLDIIGGDTETLIRGPGGACRPTPSPDGKTVAFVRRVGVKTGLHLFDIESGRIRLVYDQLERDMQEAWAIHGVYSGFDWMPDGKSIVIWAKGKIRRIDIESGDAKVIPFRIRDHREIRKPVRHNVPVGEDEFDVKMLQDVRVSPDGSRVVYQALGHLYVKTLPDGKPVRLTDQTDHFEFSPSFSKDGRYVVYTTWNDRTLGTIRITSADPQRGEGWIVSNQPGHYMHPSFSADGEQIVYEKRGGGHIRSALWSRNPGIYRTTTKDGEPELLTENGTRPFFNSDGDRVFLIRKNANKDSDNVTLASIDLHGNDVREHYQSDWATDFAISPDGKNIALIERFHVHIAPFVHSPTPIHVGPNAKGIPTVKVSEDAGEFIHFSGDGKRLHWSLGPNLYTCDVAAAMQPQTVQKTTADTNDEKTNDKDAIDNEGEETPSTKSSLTTHLPIGFTHPTAKPDTRRALVGGRILTMGPKGVIDDGVILIDRDRIVKIGARDKVKIPDGYVTTDIRGQIVMPGLIDTHAHGAQATFGITPQHNWLDYARLAFGVTTIHDPSNDTHSIFAASELAKAGMITSPRTFSTGKILYGATGANKAEIDSLDDARFHLRRMKAVGAFTVKSYNQPRRDQRQQVVAAARELNMMVVPEGGSTFMHNMTMIVDGHTGIEHTLPVQTAYDDVMDLWRNTAVGYTPTLSVAYGGLSGERYWYQLDDLWLHTRLQTFIPPQILNPRSRRREKASEDDYNHKRVAEIARDVVNQGGLVQTGGHGQLPGICTHWEMWSFVQGGMTPMQALTCGTIYGAKYLGLDNDLGSIEKGKLADLIVFRKKADPTKNIRHSEKIDLVIAGGNVYKADRMNRYGDNAPRTDFYWQRDGDVGSVSEYCNVVGCSCHRGRQ</sequence>
<feature type="compositionally biased region" description="Polar residues" evidence="2">
    <location>
        <begin position="698"/>
        <end position="707"/>
    </location>
</feature>
<dbReference type="InterPro" id="IPR011042">
    <property type="entry name" value="6-blade_b-propeller_TolB-like"/>
</dbReference>
<protein>
    <submittedName>
        <fullName evidence="4">Amidohydrolase</fullName>
        <ecNumber evidence="4">3.5.-.-</ecNumber>
    </submittedName>
</protein>
<feature type="domain" description="Amidohydrolase-related" evidence="3">
    <location>
        <begin position="776"/>
        <end position="1110"/>
    </location>
</feature>
<dbReference type="PATRIC" id="fig|1263870.3.peg.1456"/>
<dbReference type="GO" id="GO:0016810">
    <property type="term" value="F:hydrolase activity, acting on carbon-nitrogen (but not peptide) bonds"/>
    <property type="evidence" value="ECO:0007669"/>
    <property type="project" value="InterPro"/>
</dbReference>
<keyword evidence="4" id="KW-0378">Hydrolase</keyword>
<proteinExistence type="inferred from homology"/>
<dbReference type="OrthoDB" id="269409at2"/>
<dbReference type="PANTHER" id="PTHR36842">
    <property type="entry name" value="PROTEIN TOLB HOMOLOG"/>
    <property type="match status" value="1"/>
</dbReference>
<dbReference type="Gene3D" id="2.120.10.30">
    <property type="entry name" value="TolB, C-terminal domain"/>
    <property type="match status" value="3"/>
</dbReference>
<name>M5U7F4_9BACT</name>
<dbReference type="Gene3D" id="3.30.110.90">
    <property type="entry name" value="Amidohydrolase"/>
    <property type="match status" value="1"/>
</dbReference>
<comment type="caution">
    <text evidence="4">The sequence shown here is derived from an EMBL/GenBank/DDBJ whole genome shotgun (WGS) entry which is preliminary data.</text>
</comment>
<evidence type="ECO:0000256" key="1">
    <source>
        <dbReference type="ARBA" id="ARBA00009820"/>
    </source>
</evidence>
<dbReference type="SUPFAM" id="SSF51556">
    <property type="entry name" value="Metallo-dependent hydrolases"/>
    <property type="match status" value="1"/>
</dbReference>
<dbReference type="AlphaFoldDB" id="M5U7F4"/>
<dbReference type="InterPro" id="IPR006680">
    <property type="entry name" value="Amidohydro-rel"/>
</dbReference>
<evidence type="ECO:0000313" key="5">
    <source>
        <dbReference type="Proteomes" id="UP000011885"/>
    </source>
</evidence>
<feature type="region of interest" description="Disordered" evidence="2">
    <location>
        <begin position="674"/>
        <end position="720"/>
    </location>
</feature>
<dbReference type="SUPFAM" id="SSF82171">
    <property type="entry name" value="DPP6 N-terminal domain-like"/>
    <property type="match status" value="2"/>
</dbReference>
<dbReference type="Pfam" id="PF07676">
    <property type="entry name" value="PD40"/>
    <property type="match status" value="6"/>
</dbReference>
<dbReference type="Gene3D" id="2.30.40.10">
    <property type="entry name" value="Urease, subunit C, domain 1"/>
    <property type="match status" value="1"/>
</dbReference>
<dbReference type="Proteomes" id="UP000011885">
    <property type="component" value="Unassembled WGS sequence"/>
</dbReference>
<evidence type="ECO:0000256" key="2">
    <source>
        <dbReference type="SAM" id="MobiDB-lite"/>
    </source>
</evidence>
<dbReference type="InterPro" id="IPR032466">
    <property type="entry name" value="Metal_Hydrolase"/>
</dbReference>
<reference evidence="4 5" key="1">
    <citation type="journal article" date="2013" name="Mar. Genomics">
        <title>Expression of sulfatases in Rhodopirellula baltica and the diversity of sulfatases in the genus Rhodopirellula.</title>
        <authorList>
            <person name="Wegner C.E."/>
            <person name="Richter-Heitmann T."/>
            <person name="Klindworth A."/>
            <person name="Klockow C."/>
            <person name="Richter M."/>
            <person name="Achstetter T."/>
            <person name="Glockner F.O."/>
            <person name="Harder J."/>
        </authorList>
    </citation>
    <scope>NUCLEOTIDE SEQUENCE [LARGE SCALE GENOMIC DNA]</scope>
    <source>
        <strain evidence="4 5">SM41</strain>
    </source>
</reference>
<evidence type="ECO:0000259" key="3">
    <source>
        <dbReference type="Pfam" id="PF01979"/>
    </source>
</evidence>
<accession>M5U7F4</accession>
<evidence type="ECO:0000313" key="4">
    <source>
        <dbReference type="EMBL" id="EMI57194.1"/>
    </source>
</evidence>
<feature type="region of interest" description="Disordered" evidence="2">
    <location>
        <begin position="22"/>
        <end position="62"/>
    </location>
</feature>
<dbReference type="Pfam" id="PF01979">
    <property type="entry name" value="Amidohydro_1"/>
    <property type="match status" value="1"/>
</dbReference>
<keyword evidence="5" id="KW-1185">Reference proteome</keyword>
<dbReference type="SUPFAM" id="SSF51338">
    <property type="entry name" value="Composite domain of metallo-dependent hydrolases"/>
    <property type="match status" value="1"/>
</dbReference>
<organism evidence="4 5">
    <name type="scientific">Rhodopirellula sallentina SM41</name>
    <dbReference type="NCBI Taxonomy" id="1263870"/>
    <lineage>
        <taxon>Bacteria</taxon>
        <taxon>Pseudomonadati</taxon>
        <taxon>Planctomycetota</taxon>
        <taxon>Planctomycetia</taxon>
        <taxon>Pirellulales</taxon>
        <taxon>Pirellulaceae</taxon>
        <taxon>Rhodopirellula</taxon>
    </lineage>
</organism>
<dbReference type="Gene3D" id="1.20.58.520">
    <property type="entry name" value="Amidohydrolase"/>
    <property type="match status" value="1"/>
</dbReference>
<dbReference type="InterPro" id="IPR011059">
    <property type="entry name" value="Metal-dep_hydrolase_composite"/>
</dbReference>
<gene>
    <name evidence="4" type="ORF">RSSM_01356</name>
</gene>
<comment type="similarity">
    <text evidence="1">Belongs to the TolB family.</text>
</comment>
<dbReference type="Gene3D" id="3.40.50.10910">
    <property type="entry name" value="Amidohydrolase"/>
    <property type="match status" value="1"/>
</dbReference>
<feature type="compositionally biased region" description="Basic and acidic residues" evidence="2">
    <location>
        <begin position="681"/>
        <end position="691"/>
    </location>
</feature>
<dbReference type="InterPro" id="IPR011659">
    <property type="entry name" value="WD40"/>
</dbReference>